<dbReference type="PANTHER" id="PTHR11895">
    <property type="entry name" value="TRANSAMIDASE"/>
    <property type="match status" value="1"/>
</dbReference>
<name>A0A426RVE2_9ACTN</name>
<feature type="domain" description="Amidase" evidence="2">
    <location>
        <begin position="24"/>
        <end position="448"/>
    </location>
</feature>
<dbReference type="AlphaFoldDB" id="A0A426RVE2"/>
<feature type="region of interest" description="Disordered" evidence="1">
    <location>
        <begin position="459"/>
        <end position="480"/>
    </location>
</feature>
<sequence length="480" mass="50425">MQPFELTIEHAAAAIAARTLSPVELVDSVLDRCDAVEQRLHAYVTVVADRARQDARRAEKEIRDGLHRGPLHGIPYGLKDLFDVSGIPTTASSRVWAERMPDGDSTVATRLAAAGAILIGKTHTHEFAYGLLTPQTANPWHADAIAGGSSGGSAVAVAAGSALFALGTDTGGSIRIPAALNGMVGLKPTYGLVSRHGVAPLAWSLDHVGPIARTVRDTATVLSALAGHDPADPASAAAPAHAPAAYPADPRGLLGLRGLRVGVPDTYYFDRVDPQVEAAVRETVELLRELGAAVTPVKLPLVEHMEATQWGLMAPEASAVHEETLRAAPHLYGPDIRLLLEAGSRVSALDYLRAQRTRSLISDAWIRLFGGVDVLIAPTSPITAARRGQETVRWPDGVTETVTDAYVRLSSPANITGFPALSLPVGTDSAGLPIGAQLIAAPFSESVLFRVGTVIEEQRTDTGGPADVPRTVAIHESSDS</sequence>
<dbReference type="PROSITE" id="PS00571">
    <property type="entry name" value="AMIDASES"/>
    <property type="match status" value="1"/>
</dbReference>
<dbReference type="InterPro" id="IPR023631">
    <property type="entry name" value="Amidase_dom"/>
</dbReference>
<comment type="caution">
    <text evidence="3">The sequence shown here is derived from an EMBL/GenBank/DDBJ whole genome shotgun (WGS) entry which is preliminary data.</text>
</comment>
<dbReference type="InterPro" id="IPR036928">
    <property type="entry name" value="AS_sf"/>
</dbReference>
<keyword evidence="4" id="KW-1185">Reference proteome</keyword>
<keyword evidence="3" id="KW-0808">Transferase</keyword>
<evidence type="ECO:0000256" key="1">
    <source>
        <dbReference type="SAM" id="MobiDB-lite"/>
    </source>
</evidence>
<reference evidence="3 4" key="1">
    <citation type="submission" date="2017-10" db="EMBL/GenBank/DDBJ databases">
        <title>Draft genome of actinobacteria isolated from guarana (Paullinia cupana (Mart.) Ducke.</title>
        <authorList>
            <person name="Siqueira K.A."/>
            <person name="Liotti R.G."/>
            <person name="Mendes T.A."/>
            <person name="Soares M.A."/>
        </authorList>
    </citation>
    <scope>NUCLEOTIDE SEQUENCE [LARGE SCALE GENOMIC DNA]</scope>
    <source>
        <strain evidence="3 4">199</strain>
    </source>
</reference>
<dbReference type="PANTHER" id="PTHR11895:SF176">
    <property type="entry name" value="AMIDASE AMID-RELATED"/>
    <property type="match status" value="1"/>
</dbReference>
<evidence type="ECO:0000313" key="3">
    <source>
        <dbReference type="EMBL" id="RRQ77574.1"/>
    </source>
</evidence>
<dbReference type="RefSeq" id="WP_125215297.1">
    <property type="nucleotide sequence ID" value="NZ_PDES01000027.1"/>
</dbReference>
<dbReference type="Proteomes" id="UP000276379">
    <property type="component" value="Unassembled WGS sequence"/>
</dbReference>
<evidence type="ECO:0000259" key="2">
    <source>
        <dbReference type="Pfam" id="PF01425"/>
    </source>
</evidence>
<evidence type="ECO:0000313" key="4">
    <source>
        <dbReference type="Proteomes" id="UP000276379"/>
    </source>
</evidence>
<dbReference type="InterPro" id="IPR000120">
    <property type="entry name" value="Amidase"/>
</dbReference>
<accession>A0A426RVE2</accession>
<protein>
    <submittedName>
        <fullName evidence="3">Asp-tRNA(Asn)/Glu-tRNA(Gln) amidotransferase GatCAB subunit A</fullName>
    </submittedName>
</protein>
<dbReference type="SUPFAM" id="SSF75304">
    <property type="entry name" value="Amidase signature (AS) enzymes"/>
    <property type="match status" value="1"/>
</dbReference>
<dbReference type="EMBL" id="PDES01000027">
    <property type="protein sequence ID" value="RRQ77574.1"/>
    <property type="molecule type" value="Genomic_DNA"/>
</dbReference>
<dbReference type="Gene3D" id="3.90.1300.10">
    <property type="entry name" value="Amidase signature (AS) domain"/>
    <property type="match status" value="1"/>
</dbReference>
<dbReference type="Pfam" id="PF01425">
    <property type="entry name" value="Amidase"/>
    <property type="match status" value="1"/>
</dbReference>
<gene>
    <name evidence="3" type="ORF">CQW44_37540</name>
</gene>
<dbReference type="GO" id="GO:0016740">
    <property type="term" value="F:transferase activity"/>
    <property type="evidence" value="ECO:0007669"/>
    <property type="project" value="UniProtKB-KW"/>
</dbReference>
<proteinExistence type="predicted"/>
<dbReference type="InterPro" id="IPR020556">
    <property type="entry name" value="Amidase_CS"/>
</dbReference>
<organism evidence="3 4">
    <name type="scientific">Streptomyces griseofuscus</name>
    <dbReference type="NCBI Taxonomy" id="146922"/>
    <lineage>
        <taxon>Bacteria</taxon>
        <taxon>Bacillati</taxon>
        <taxon>Actinomycetota</taxon>
        <taxon>Actinomycetes</taxon>
        <taxon>Kitasatosporales</taxon>
        <taxon>Streptomycetaceae</taxon>
        <taxon>Streptomyces</taxon>
    </lineage>
</organism>